<dbReference type="OrthoDB" id="3101004at2759"/>
<name>A0A0C2Z0I5_HEBCY</name>
<feature type="chain" id="PRO_5002174809" evidence="1">
    <location>
        <begin position="21"/>
        <end position="113"/>
    </location>
</feature>
<dbReference type="EMBL" id="KN831770">
    <property type="protein sequence ID" value="KIM46672.1"/>
    <property type="molecule type" value="Genomic_DNA"/>
</dbReference>
<keyword evidence="1" id="KW-0732">Signal</keyword>
<organism evidence="2 3">
    <name type="scientific">Hebeloma cylindrosporum</name>
    <dbReference type="NCBI Taxonomy" id="76867"/>
    <lineage>
        <taxon>Eukaryota</taxon>
        <taxon>Fungi</taxon>
        <taxon>Dikarya</taxon>
        <taxon>Basidiomycota</taxon>
        <taxon>Agaricomycotina</taxon>
        <taxon>Agaricomycetes</taxon>
        <taxon>Agaricomycetidae</taxon>
        <taxon>Agaricales</taxon>
        <taxon>Agaricineae</taxon>
        <taxon>Hymenogastraceae</taxon>
        <taxon>Hebeloma</taxon>
    </lineage>
</organism>
<reference evidence="3" key="2">
    <citation type="submission" date="2015-01" db="EMBL/GenBank/DDBJ databases">
        <title>Evolutionary Origins and Diversification of the Mycorrhizal Mutualists.</title>
        <authorList>
            <consortium name="DOE Joint Genome Institute"/>
            <consortium name="Mycorrhizal Genomics Consortium"/>
            <person name="Kohler A."/>
            <person name="Kuo A."/>
            <person name="Nagy L.G."/>
            <person name="Floudas D."/>
            <person name="Copeland A."/>
            <person name="Barry K.W."/>
            <person name="Cichocki N."/>
            <person name="Veneault-Fourrey C."/>
            <person name="LaButti K."/>
            <person name="Lindquist E.A."/>
            <person name="Lipzen A."/>
            <person name="Lundell T."/>
            <person name="Morin E."/>
            <person name="Murat C."/>
            <person name="Riley R."/>
            <person name="Ohm R."/>
            <person name="Sun H."/>
            <person name="Tunlid A."/>
            <person name="Henrissat B."/>
            <person name="Grigoriev I.V."/>
            <person name="Hibbett D.S."/>
            <person name="Martin F."/>
        </authorList>
    </citation>
    <scope>NUCLEOTIDE SEQUENCE [LARGE SCALE GENOMIC DNA]</scope>
    <source>
        <strain evidence="3">h7</strain>
    </source>
</reference>
<evidence type="ECO:0000313" key="3">
    <source>
        <dbReference type="Proteomes" id="UP000053424"/>
    </source>
</evidence>
<evidence type="ECO:0000256" key="1">
    <source>
        <dbReference type="SAM" id="SignalP"/>
    </source>
</evidence>
<proteinExistence type="predicted"/>
<reference evidence="2 3" key="1">
    <citation type="submission" date="2014-04" db="EMBL/GenBank/DDBJ databases">
        <authorList>
            <consortium name="DOE Joint Genome Institute"/>
            <person name="Kuo A."/>
            <person name="Gay G."/>
            <person name="Dore J."/>
            <person name="Kohler A."/>
            <person name="Nagy L.G."/>
            <person name="Floudas D."/>
            <person name="Copeland A."/>
            <person name="Barry K.W."/>
            <person name="Cichocki N."/>
            <person name="Veneault-Fourrey C."/>
            <person name="LaButti K."/>
            <person name="Lindquist E.A."/>
            <person name="Lipzen A."/>
            <person name="Lundell T."/>
            <person name="Morin E."/>
            <person name="Murat C."/>
            <person name="Sun H."/>
            <person name="Tunlid A."/>
            <person name="Henrissat B."/>
            <person name="Grigoriev I.V."/>
            <person name="Hibbett D.S."/>
            <person name="Martin F."/>
            <person name="Nordberg H.P."/>
            <person name="Cantor M.N."/>
            <person name="Hua S.X."/>
        </authorList>
    </citation>
    <scope>NUCLEOTIDE SEQUENCE [LARGE SCALE GENOMIC DNA]</scope>
    <source>
        <strain evidence="3">h7</strain>
    </source>
</reference>
<dbReference type="Proteomes" id="UP000053424">
    <property type="component" value="Unassembled WGS sequence"/>
</dbReference>
<evidence type="ECO:0000313" key="2">
    <source>
        <dbReference type="EMBL" id="KIM46672.1"/>
    </source>
</evidence>
<feature type="signal peptide" evidence="1">
    <location>
        <begin position="1"/>
        <end position="20"/>
    </location>
</feature>
<protein>
    <submittedName>
        <fullName evidence="2">Uncharacterized protein</fullName>
    </submittedName>
</protein>
<accession>A0A0C2Z0I5</accession>
<gene>
    <name evidence="2" type="ORF">M413DRAFT_260653</name>
</gene>
<dbReference type="AlphaFoldDB" id="A0A0C2Z0I5"/>
<dbReference type="HOGENOM" id="CLU_2133803_0_0_1"/>
<keyword evidence="3" id="KW-1185">Reference proteome</keyword>
<sequence>MRFSTSIIVSVVVLATSALAQPGYYRRNENSGSYSSLYRRALPVVCSSHNSNIMCASTHECRSSSGRPTRKAGAHPTLNSFCEQECSCRQPLGEISGNIQRKGRSRSGSPGRA</sequence>